<protein>
    <recommendedName>
        <fullName evidence="3">TraB family protein</fullName>
    </recommendedName>
</protein>
<comment type="caution">
    <text evidence="1">The sequence shown here is derived from an EMBL/GenBank/DDBJ whole genome shotgun (WGS) entry which is preliminary data.</text>
</comment>
<accession>A0A662D4K1</accession>
<proteinExistence type="predicted"/>
<sequence>MPLIIVPTSHVAEESLERVKNTIERFKPDVIAVELDIHRFILLEEKNKKSTDLRSSGFLNFAIYTLMKKLQIRLGKKTGIFPGSEMLLAIKIAEEKGIDVEFIDRDIRITLFKLQTIPIKEKIKLILFLLFGFSFSFKFDLKKIPPQDIVDKTVETLRRNFPCIYRILVTERDSYMAERIRSLMKTYKRVLVFVGAGHKKGLETLLFKEPQRPS</sequence>
<dbReference type="InterPro" id="IPR046345">
    <property type="entry name" value="TraB_PrgY-like"/>
</dbReference>
<dbReference type="CDD" id="cd14726">
    <property type="entry name" value="TraB_PrgY-like"/>
    <property type="match status" value="1"/>
</dbReference>
<gene>
    <name evidence="1" type="ORF">DRJ04_09260</name>
</gene>
<dbReference type="Proteomes" id="UP000280417">
    <property type="component" value="Unassembled WGS sequence"/>
</dbReference>
<evidence type="ECO:0000313" key="1">
    <source>
        <dbReference type="EMBL" id="RLE10377.1"/>
    </source>
</evidence>
<dbReference type="EMBL" id="QMQA01000323">
    <property type="protein sequence ID" value="RLE10377.1"/>
    <property type="molecule type" value="Genomic_DNA"/>
</dbReference>
<dbReference type="AlphaFoldDB" id="A0A662D4K1"/>
<name>A0A662D4K1_UNCAE</name>
<organism evidence="1 2">
    <name type="scientific">Aerophobetes bacterium</name>
    <dbReference type="NCBI Taxonomy" id="2030807"/>
    <lineage>
        <taxon>Bacteria</taxon>
        <taxon>Candidatus Aerophobota</taxon>
    </lineage>
</organism>
<evidence type="ECO:0008006" key="3">
    <source>
        <dbReference type="Google" id="ProtNLM"/>
    </source>
</evidence>
<reference evidence="1 2" key="1">
    <citation type="submission" date="2018-06" db="EMBL/GenBank/DDBJ databases">
        <title>Extensive metabolic versatility and redundancy in microbially diverse, dynamic hydrothermal sediments.</title>
        <authorList>
            <person name="Dombrowski N."/>
            <person name="Teske A."/>
            <person name="Baker B.J."/>
        </authorList>
    </citation>
    <scope>NUCLEOTIDE SEQUENCE [LARGE SCALE GENOMIC DNA]</scope>
    <source>
        <strain evidence="1">B3_G15</strain>
    </source>
</reference>
<dbReference type="Pfam" id="PF01963">
    <property type="entry name" value="TraB_PrgY_gumN"/>
    <property type="match status" value="1"/>
</dbReference>
<dbReference type="PANTHER" id="PTHR21530:SF7">
    <property type="entry name" value="TRAB DOMAIN-CONTAINING PROTEIN"/>
    <property type="match status" value="1"/>
</dbReference>
<dbReference type="InterPro" id="IPR002816">
    <property type="entry name" value="TraB/PrgY/GumN_fam"/>
</dbReference>
<dbReference type="PANTHER" id="PTHR21530">
    <property type="entry name" value="PHEROMONE SHUTDOWN PROTEIN"/>
    <property type="match status" value="1"/>
</dbReference>
<evidence type="ECO:0000313" key="2">
    <source>
        <dbReference type="Proteomes" id="UP000280417"/>
    </source>
</evidence>